<organism evidence="1 2">
    <name type="scientific">Racocetra persica</name>
    <dbReference type="NCBI Taxonomy" id="160502"/>
    <lineage>
        <taxon>Eukaryota</taxon>
        <taxon>Fungi</taxon>
        <taxon>Fungi incertae sedis</taxon>
        <taxon>Mucoromycota</taxon>
        <taxon>Glomeromycotina</taxon>
        <taxon>Glomeromycetes</taxon>
        <taxon>Diversisporales</taxon>
        <taxon>Gigasporaceae</taxon>
        <taxon>Racocetra</taxon>
    </lineage>
</organism>
<sequence>ISVFDTNSLTCSSKQATGILIQARVGHTATLTQENNAIIIIGGTSSMVKNATAVYPVFIMLDIKTEPYEYSELKDSGIRPPTLAFHTVNLYRNYMIVAFGNITNDKSESVKTNPSIYLLCLPRLEWVTTFTPGYTCPIIIIPILPIIVSTVAFYVVFIATTVAIIKINHQSLLDNKMMIIANCSIALFAAIIIDTMLIITYPPPPIIIAIASVIIALIVIAIIAEIILLRRRI</sequence>
<evidence type="ECO:0000313" key="1">
    <source>
        <dbReference type="EMBL" id="CAG8823680.1"/>
    </source>
</evidence>
<keyword evidence="2" id="KW-1185">Reference proteome</keyword>
<accession>A0ACA9S2G0</accession>
<gene>
    <name evidence="1" type="ORF">RPERSI_LOCUS26074</name>
</gene>
<evidence type="ECO:0000313" key="2">
    <source>
        <dbReference type="Proteomes" id="UP000789920"/>
    </source>
</evidence>
<comment type="caution">
    <text evidence="1">The sequence shown here is derived from an EMBL/GenBank/DDBJ whole genome shotgun (WGS) entry which is preliminary data.</text>
</comment>
<dbReference type="Proteomes" id="UP000789920">
    <property type="component" value="Unassembled WGS sequence"/>
</dbReference>
<protein>
    <submittedName>
        <fullName evidence="1">20537_t:CDS:1</fullName>
    </submittedName>
</protein>
<dbReference type="EMBL" id="CAJVQC010087864">
    <property type="protein sequence ID" value="CAG8823680.1"/>
    <property type="molecule type" value="Genomic_DNA"/>
</dbReference>
<name>A0ACA9S2G0_9GLOM</name>
<feature type="non-terminal residue" evidence="1">
    <location>
        <position position="1"/>
    </location>
</feature>
<proteinExistence type="predicted"/>
<reference evidence="1" key="1">
    <citation type="submission" date="2021-06" db="EMBL/GenBank/DDBJ databases">
        <authorList>
            <person name="Kallberg Y."/>
            <person name="Tangrot J."/>
            <person name="Rosling A."/>
        </authorList>
    </citation>
    <scope>NUCLEOTIDE SEQUENCE</scope>
    <source>
        <strain evidence="1">MA461A</strain>
    </source>
</reference>